<comment type="caution">
    <text evidence="1">The sequence shown here is derived from an EMBL/GenBank/DDBJ whole genome shotgun (WGS) entry which is preliminary data.</text>
</comment>
<proteinExistence type="predicted"/>
<dbReference type="NCBIfam" id="NF003319">
    <property type="entry name" value="PRK04330.1"/>
    <property type="match status" value="1"/>
</dbReference>
<dbReference type="EMBL" id="BART01016247">
    <property type="protein sequence ID" value="GAG79296.1"/>
    <property type="molecule type" value="Genomic_DNA"/>
</dbReference>
<name>X1C4J1_9ZZZZ</name>
<organism evidence="1">
    <name type="scientific">marine sediment metagenome</name>
    <dbReference type="NCBI Taxonomy" id="412755"/>
    <lineage>
        <taxon>unclassified sequences</taxon>
        <taxon>metagenomes</taxon>
        <taxon>ecological metagenomes</taxon>
    </lineage>
</organism>
<dbReference type="InterPro" id="IPR005354">
    <property type="entry name" value="UPF0147"/>
</dbReference>
<dbReference type="InterPro" id="IPR023130">
    <property type="entry name" value="Ta0600-like_sf"/>
</dbReference>
<reference evidence="1" key="1">
    <citation type="journal article" date="2014" name="Front. Microbiol.">
        <title>High frequency of phylogenetically diverse reductive dehalogenase-homologous genes in deep subseafloor sedimentary metagenomes.</title>
        <authorList>
            <person name="Kawai M."/>
            <person name="Futagami T."/>
            <person name="Toyoda A."/>
            <person name="Takaki Y."/>
            <person name="Nishi S."/>
            <person name="Hori S."/>
            <person name="Arai W."/>
            <person name="Tsubouchi T."/>
            <person name="Morono Y."/>
            <person name="Uchiyama I."/>
            <person name="Ito T."/>
            <person name="Fujiyama A."/>
            <person name="Inagaki F."/>
            <person name="Takami H."/>
        </authorList>
    </citation>
    <scope>NUCLEOTIDE SEQUENCE</scope>
    <source>
        <strain evidence="1">Expedition CK06-06</strain>
    </source>
</reference>
<dbReference type="SUPFAM" id="SSF158436">
    <property type="entry name" value="Ta0600-like"/>
    <property type="match status" value="1"/>
</dbReference>
<sequence length="87" mass="9405">MTEEITSKMEQARNILRTIADDQAVPKNIRRAAKKAVSELETGKITAAVSASIAISGLDDASQDPNCPLHARTKIWQAVSVLETITD</sequence>
<dbReference type="AlphaFoldDB" id="X1C4J1"/>
<evidence type="ECO:0000313" key="1">
    <source>
        <dbReference type="EMBL" id="GAG79296.1"/>
    </source>
</evidence>
<dbReference type="Gene3D" id="1.20.1440.50">
    <property type="entry name" value="Ta0600-like"/>
    <property type="match status" value="1"/>
</dbReference>
<gene>
    <name evidence="1" type="ORF">S01H4_31298</name>
</gene>
<accession>X1C4J1</accession>
<protein>
    <submittedName>
        <fullName evidence="1">Uncharacterized protein</fullName>
    </submittedName>
</protein>
<dbReference type="Pfam" id="PF03685">
    <property type="entry name" value="UPF0147"/>
    <property type="match status" value="1"/>
</dbReference>